<dbReference type="KEGG" id="rmr:Rmar_1567"/>
<keyword evidence="1" id="KW-0472">Membrane</keyword>
<keyword evidence="3" id="KW-1185">Reference proteome</keyword>
<dbReference type="AlphaFoldDB" id="D0MIZ6"/>
<evidence type="ECO:0000313" key="3">
    <source>
        <dbReference type="Proteomes" id="UP000002221"/>
    </source>
</evidence>
<dbReference type="Proteomes" id="UP000002221">
    <property type="component" value="Chromosome"/>
</dbReference>
<dbReference type="EMBL" id="CP001807">
    <property type="protein sequence ID" value="ACY48454.1"/>
    <property type="molecule type" value="Genomic_DNA"/>
</dbReference>
<organism evidence="2 3">
    <name type="scientific">Rhodothermus marinus (strain ATCC 43812 / DSM 4252 / R-10)</name>
    <name type="common">Rhodothermus obamensis</name>
    <dbReference type="NCBI Taxonomy" id="518766"/>
    <lineage>
        <taxon>Bacteria</taxon>
        <taxon>Pseudomonadati</taxon>
        <taxon>Rhodothermota</taxon>
        <taxon>Rhodothermia</taxon>
        <taxon>Rhodothermales</taxon>
        <taxon>Rhodothermaceae</taxon>
        <taxon>Rhodothermus</taxon>
    </lineage>
</organism>
<reference evidence="2 3" key="1">
    <citation type="journal article" date="2009" name="Stand. Genomic Sci.">
        <title>Complete genome sequence of Rhodothermus marinus type strain (R-10).</title>
        <authorList>
            <person name="Nolan M."/>
            <person name="Tindall B.J."/>
            <person name="Pomrenke H."/>
            <person name="Lapidus A."/>
            <person name="Copeland A."/>
            <person name="Glavina Del Rio T."/>
            <person name="Lucas S."/>
            <person name="Chen F."/>
            <person name="Tice H."/>
            <person name="Cheng J.F."/>
            <person name="Saunders E."/>
            <person name="Han C."/>
            <person name="Bruce D."/>
            <person name="Goodwin L."/>
            <person name="Chain P."/>
            <person name="Pitluck S."/>
            <person name="Ovchinikova G."/>
            <person name="Pati A."/>
            <person name="Ivanova N."/>
            <person name="Mavromatis K."/>
            <person name="Chen A."/>
            <person name="Palaniappan K."/>
            <person name="Land M."/>
            <person name="Hauser L."/>
            <person name="Chang Y.J."/>
            <person name="Jeffries C.D."/>
            <person name="Brettin T."/>
            <person name="Goker M."/>
            <person name="Bristow J."/>
            <person name="Eisen J.A."/>
            <person name="Markowitz V."/>
            <person name="Hugenholtz P."/>
            <person name="Kyrpides N.C."/>
            <person name="Klenk H.P."/>
            <person name="Detter J.C."/>
        </authorList>
    </citation>
    <scope>NUCLEOTIDE SEQUENCE [LARGE SCALE GENOMIC DNA]</scope>
    <source>
        <strain evidence="3">ATCC 43812 / DSM 4252 / R-10</strain>
    </source>
</reference>
<dbReference type="STRING" id="518766.Rmar_1567"/>
<keyword evidence="1" id="KW-0812">Transmembrane</keyword>
<sequence length="64" mass="7367">MIRMGVVVLLGVPVVAYLWETLNQLLALHVNPTRLLISLPLLVVFVVWLRWLGRQTQRWMEAGS</sequence>
<evidence type="ECO:0000256" key="1">
    <source>
        <dbReference type="SAM" id="Phobius"/>
    </source>
</evidence>
<name>D0MIZ6_RHOM4</name>
<evidence type="ECO:0000313" key="2">
    <source>
        <dbReference type="EMBL" id="ACY48454.1"/>
    </source>
</evidence>
<protein>
    <submittedName>
        <fullName evidence="2">Uncharacterized protein</fullName>
    </submittedName>
</protein>
<proteinExistence type="predicted"/>
<accession>D0MIZ6</accession>
<keyword evidence="1" id="KW-1133">Transmembrane helix</keyword>
<feature type="transmembrane region" description="Helical" evidence="1">
    <location>
        <begin position="32"/>
        <end position="52"/>
    </location>
</feature>
<gene>
    <name evidence="2" type="ordered locus">Rmar_1567</name>
</gene>
<dbReference type="HOGENOM" id="CLU_2864895_0_0_10"/>